<dbReference type="AlphaFoldDB" id="A0AAT9GSZ7"/>
<dbReference type="EMBL" id="AP031322">
    <property type="protein sequence ID" value="BFH73940.1"/>
    <property type="molecule type" value="Genomic_DNA"/>
</dbReference>
<protein>
    <submittedName>
        <fullName evidence="1">Uncharacterized protein</fullName>
    </submittedName>
</protein>
<dbReference type="RefSeq" id="WP_369609492.1">
    <property type="nucleotide sequence ID" value="NZ_AP031322.1"/>
</dbReference>
<evidence type="ECO:0000313" key="1">
    <source>
        <dbReference type="EMBL" id="BFH73940.1"/>
    </source>
</evidence>
<proteinExistence type="predicted"/>
<reference evidence="1" key="1">
    <citation type="submission" date="2024-03" db="EMBL/GenBank/DDBJ databases">
        <title>Complete genome sequence of Sulfurisphaera javensis strain KD-1.</title>
        <authorList>
            <person name="Sakai H."/>
            <person name="Nur N."/>
            <person name="Suwanto A."/>
            <person name="Kurosawa N."/>
        </authorList>
    </citation>
    <scope>NUCLEOTIDE SEQUENCE</scope>
    <source>
        <strain evidence="1">KD-1</strain>
    </source>
</reference>
<accession>A0AAT9GSZ7</accession>
<name>A0AAT9GSZ7_9CREN</name>
<dbReference type="GeneID" id="92354836"/>
<organism evidence="1">
    <name type="scientific">Sulfurisphaera javensis</name>
    <dbReference type="NCBI Taxonomy" id="2049879"/>
    <lineage>
        <taxon>Archaea</taxon>
        <taxon>Thermoproteota</taxon>
        <taxon>Thermoprotei</taxon>
        <taxon>Sulfolobales</taxon>
        <taxon>Sulfolobaceae</taxon>
        <taxon>Sulfurisphaera</taxon>
    </lineage>
</organism>
<sequence>MQGDDERRIIEKNIKEIVYSVSFIRPIPKDMFFQIFLTNSMEVNIKGTKITAISDERNIDFIKEITFMGSNVQQWVEYFLLSLKEKFSLKVEDVIWSYEVYLEIENNVKLNLNIPSVLPLIGNVTNYGIVITNDPDFKMMLRNFTTVQIDKRIRVIKRSESFIDINNLLSDLEKLLEKIKT</sequence>
<dbReference type="KEGG" id="sjv:SJAV_18840"/>
<gene>
    <name evidence="1" type="ORF">SJAV_18840</name>
</gene>